<dbReference type="InterPro" id="IPR045252">
    <property type="entry name" value="LPCAT1-like"/>
</dbReference>
<evidence type="ECO:0000256" key="6">
    <source>
        <dbReference type="ARBA" id="ARBA00023136"/>
    </source>
</evidence>
<accession>D5AD83</accession>
<dbReference type="SUPFAM" id="SSF47473">
    <property type="entry name" value="EF-hand"/>
    <property type="match status" value="1"/>
</dbReference>
<keyword evidence="1" id="KW-0444">Lipid biosynthesis</keyword>
<protein>
    <recommendedName>
        <fullName evidence="10">EF-hand domain-containing protein</fullName>
    </recommendedName>
</protein>
<keyword evidence="9" id="KW-0012">Acyltransferase</keyword>
<evidence type="ECO:0000256" key="3">
    <source>
        <dbReference type="ARBA" id="ARBA00022692"/>
    </source>
</evidence>
<evidence type="ECO:0000256" key="7">
    <source>
        <dbReference type="ARBA" id="ARBA00023209"/>
    </source>
</evidence>
<keyword evidence="8" id="KW-1208">Phospholipid metabolism</keyword>
<evidence type="ECO:0000256" key="1">
    <source>
        <dbReference type="ARBA" id="ARBA00022516"/>
    </source>
</evidence>
<dbReference type="AlphaFoldDB" id="D5AD83"/>
<keyword evidence="5" id="KW-0443">Lipid metabolism</keyword>
<dbReference type="PANTHER" id="PTHR23063:SF52">
    <property type="entry name" value="LYSOPHOSPHATIDYLCHOLINE ACYLTRANSFERASE"/>
    <property type="match status" value="1"/>
</dbReference>
<keyword evidence="7" id="KW-0594">Phospholipid biosynthesis</keyword>
<dbReference type="CDD" id="cd07991">
    <property type="entry name" value="LPLAT_LPCAT1-like"/>
    <property type="match status" value="1"/>
</dbReference>
<dbReference type="SUPFAM" id="SSF69593">
    <property type="entry name" value="Glycerol-3-phosphate (1)-acyltransferase"/>
    <property type="match status" value="1"/>
</dbReference>
<evidence type="ECO:0000313" key="11">
    <source>
        <dbReference type="EMBL" id="ADE77502.1"/>
    </source>
</evidence>
<dbReference type="PROSITE" id="PS50222">
    <property type="entry name" value="EF_HAND_2"/>
    <property type="match status" value="1"/>
</dbReference>
<organism evidence="11">
    <name type="scientific">Picea sitchensis</name>
    <name type="common">Sitka spruce</name>
    <name type="synonym">Pinus sitchensis</name>
    <dbReference type="NCBI Taxonomy" id="3332"/>
    <lineage>
        <taxon>Eukaryota</taxon>
        <taxon>Viridiplantae</taxon>
        <taxon>Streptophyta</taxon>
        <taxon>Embryophyta</taxon>
        <taxon>Tracheophyta</taxon>
        <taxon>Spermatophyta</taxon>
        <taxon>Pinopsida</taxon>
        <taxon>Pinidae</taxon>
        <taxon>Conifers I</taxon>
        <taxon>Pinales</taxon>
        <taxon>Pinaceae</taxon>
        <taxon>Picea</taxon>
    </lineage>
</organism>
<proteinExistence type="evidence at transcript level"/>
<dbReference type="GO" id="GO:0005509">
    <property type="term" value="F:calcium ion binding"/>
    <property type="evidence" value="ECO:0007669"/>
    <property type="project" value="InterPro"/>
</dbReference>
<dbReference type="InterPro" id="IPR002048">
    <property type="entry name" value="EF_hand_dom"/>
</dbReference>
<keyword evidence="4" id="KW-1133">Transmembrane helix</keyword>
<dbReference type="InterPro" id="IPR011992">
    <property type="entry name" value="EF-hand-dom_pair"/>
</dbReference>
<dbReference type="EMBL" id="BT124237">
    <property type="protein sequence ID" value="ADE77502.1"/>
    <property type="molecule type" value="mRNA"/>
</dbReference>
<reference evidence="11" key="1">
    <citation type="submission" date="2010-04" db="EMBL/GenBank/DDBJ databases">
        <authorList>
            <person name="Reid K.E."/>
            <person name="Liao N."/>
            <person name="Chan S."/>
            <person name="Docking R."/>
            <person name="Taylor G."/>
            <person name="Moore R."/>
            <person name="Mayo M."/>
            <person name="Munro S."/>
            <person name="King J."/>
            <person name="Yanchuk A."/>
            <person name="Holt R."/>
            <person name="Jones S."/>
            <person name="Marra M."/>
            <person name="Ritland C.E."/>
            <person name="Ritland K."/>
            <person name="Bohlmann J."/>
        </authorList>
    </citation>
    <scope>NUCLEOTIDE SEQUENCE</scope>
    <source>
        <tissue evidence="11">Bud</tissue>
    </source>
</reference>
<evidence type="ECO:0000256" key="5">
    <source>
        <dbReference type="ARBA" id="ARBA00023098"/>
    </source>
</evidence>
<keyword evidence="2" id="KW-0808">Transferase</keyword>
<sequence>MLFPEGTTTNGKALISFQTGAFVPGFPVQPVVIRYPHVHFDPSWGKISLSKLIFRMLTQFHNFMEVEYLPVIFPTESKMGNPAFYARKVGYAMAKAINVVQTEHSYGDLVLASRASHIGLVPPSAYVVEMAKMERLFELSTREAIVFLERFAAMHPDSSGCVNMDNFLAGLGFPRTPFSEQIFCFYDVESQGSITFSEYLGGSMCIRKRPKFPLVCELAFKYCDVEGNHVLLIEQVERTLKLVFPCISVDNVYQIFKLFDVDSDEAVSWDDFRMCLERNPVFISLFCVLIEKNGFSHP</sequence>
<keyword evidence="6" id="KW-0472">Membrane</keyword>
<evidence type="ECO:0000256" key="8">
    <source>
        <dbReference type="ARBA" id="ARBA00023264"/>
    </source>
</evidence>
<name>D5AD83_PICSI</name>
<dbReference type="GO" id="GO:0071618">
    <property type="term" value="F:lysophosphatidylethanolamine acyltransferase activity"/>
    <property type="evidence" value="ECO:0007669"/>
    <property type="project" value="TreeGrafter"/>
</dbReference>
<evidence type="ECO:0000256" key="9">
    <source>
        <dbReference type="ARBA" id="ARBA00023315"/>
    </source>
</evidence>
<evidence type="ECO:0000256" key="2">
    <source>
        <dbReference type="ARBA" id="ARBA00022679"/>
    </source>
</evidence>
<evidence type="ECO:0000256" key="4">
    <source>
        <dbReference type="ARBA" id="ARBA00022989"/>
    </source>
</evidence>
<dbReference type="PANTHER" id="PTHR23063">
    <property type="entry name" value="PHOSPHOLIPID ACYLTRANSFERASE"/>
    <property type="match status" value="1"/>
</dbReference>
<keyword evidence="3" id="KW-0812">Transmembrane</keyword>
<dbReference type="GO" id="GO:0008374">
    <property type="term" value="F:O-acyltransferase activity"/>
    <property type="evidence" value="ECO:0007669"/>
    <property type="project" value="InterPro"/>
</dbReference>
<dbReference type="Gene3D" id="1.10.238.10">
    <property type="entry name" value="EF-hand"/>
    <property type="match status" value="1"/>
</dbReference>
<dbReference type="GO" id="GO:0008654">
    <property type="term" value="P:phospholipid biosynthetic process"/>
    <property type="evidence" value="ECO:0007669"/>
    <property type="project" value="UniProtKB-KW"/>
</dbReference>
<feature type="domain" description="EF-hand" evidence="10">
    <location>
        <begin position="247"/>
        <end position="282"/>
    </location>
</feature>
<evidence type="ECO:0000259" key="10">
    <source>
        <dbReference type="PROSITE" id="PS50222"/>
    </source>
</evidence>